<proteinExistence type="predicted"/>
<dbReference type="RefSeq" id="WP_146653448.1">
    <property type="nucleotide sequence ID" value="NZ_CP012333.1"/>
</dbReference>
<keyword evidence="2" id="KW-1185">Reference proteome</keyword>
<dbReference type="OrthoDB" id="5522805at2"/>
<evidence type="ECO:0000313" key="2">
    <source>
        <dbReference type="Proteomes" id="UP000064967"/>
    </source>
</evidence>
<evidence type="ECO:0008006" key="3">
    <source>
        <dbReference type="Google" id="ProtNLM"/>
    </source>
</evidence>
<dbReference type="KEGG" id="llu:AKJ09_09202"/>
<gene>
    <name evidence="1" type="ORF">AKJ09_09202</name>
</gene>
<dbReference type="Proteomes" id="UP000064967">
    <property type="component" value="Chromosome"/>
</dbReference>
<sequence>MSIDGLQADSSADRRIRRSSDPLVALHYQLSSTRARGEVDAIVLADPSGVVVAGAGSWPVCEELAAYAPLLADGAWASLSDAVSSRVELLRREVEVRAVSVAGQEVLLCARRQRREEERHGEGVSRDLEQAAAGVTRILSAAA</sequence>
<accession>A0A0K1Q9X0</accession>
<evidence type="ECO:0000313" key="1">
    <source>
        <dbReference type="EMBL" id="AKV02539.1"/>
    </source>
</evidence>
<organism evidence="1 2">
    <name type="scientific">Labilithrix luteola</name>
    <dbReference type="NCBI Taxonomy" id="1391654"/>
    <lineage>
        <taxon>Bacteria</taxon>
        <taxon>Pseudomonadati</taxon>
        <taxon>Myxococcota</taxon>
        <taxon>Polyangia</taxon>
        <taxon>Polyangiales</taxon>
        <taxon>Labilitrichaceae</taxon>
        <taxon>Labilithrix</taxon>
    </lineage>
</organism>
<protein>
    <recommendedName>
        <fullName evidence="3">Roadblock/LAMTOR2 domain-containing protein</fullName>
    </recommendedName>
</protein>
<reference evidence="1 2" key="1">
    <citation type="submission" date="2015-08" db="EMBL/GenBank/DDBJ databases">
        <authorList>
            <person name="Babu N.S."/>
            <person name="Beckwith C.J."/>
            <person name="Beseler K.G."/>
            <person name="Brison A."/>
            <person name="Carone J.V."/>
            <person name="Caskin T.P."/>
            <person name="Diamond M."/>
            <person name="Durham M.E."/>
            <person name="Foxe J.M."/>
            <person name="Go M."/>
            <person name="Henderson B.A."/>
            <person name="Jones I.B."/>
            <person name="McGettigan J.A."/>
            <person name="Micheletti S.J."/>
            <person name="Nasrallah M.E."/>
            <person name="Ortiz D."/>
            <person name="Piller C.R."/>
            <person name="Privatt S.R."/>
            <person name="Schneider S.L."/>
            <person name="Sharp S."/>
            <person name="Smith T.C."/>
            <person name="Stanton J.D."/>
            <person name="Ullery H.E."/>
            <person name="Wilson R.J."/>
            <person name="Serrano M.G."/>
            <person name="Buck G."/>
            <person name="Lee V."/>
            <person name="Wang Y."/>
            <person name="Carvalho R."/>
            <person name="Voegtly L."/>
            <person name="Shi R."/>
            <person name="Duckworth R."/>
            <person name="Johnson A."/>
            <person name="Loviza R."/>
            <person name="Walstead R."/>
            <person name="Shah Z."/>
            <person name="Kiflezghi M."/>
            <person name="Wade K."/>
            <person name="Ball S.L."/>
            <person name="Bradley K.W."/>
            <person name="Asai D.J."/>
            <person name="Bowman C.A."/>
            <person name="Russell D.A."/>
            <person name="Pope W.H."/>
            <person name="Jacobs-Sera D."/>
            <person name="Hendrix R.W."/>
            <person name="Hatfull G.F."/>
        </authorList>
    </citation>
    <scope>NUCLEOTIDE SEQUENCE [LARGE SCALE GENOMIC DNA]</scope>
    <source>
        <strain evidence="1 2">DSM 27648</strain>
    </source>
</reference>
<dbReference type="EMBL" id="CP012333">
    <property type="protein sequence ID" value="AKV02539.1"/>
    <property type="molecule type" value="Genomic_DNA"/>
</dbReference>
<dbReference type="AlphaFoldDB" id="A0A0K1Q9X0"/>
<name>A0A0K1Q9X0_9BACT</name>
<dbReference type="STRING" id="1391654.AKJ09_09202"/>